<dbReference type="Proteomes" id="UP001603857">
    <property type="component" value="Unassembled WGS sequence"/>
</dbReference>
<evidence type="ECO:0000256" key="1">
    <source>
        <dbReference type="SAM" id="Coils"/>
    </source>
</evidence>
<organism evidence="2 3">
    <name type="scientific">Flemingia macrophylla</name>
    <dbReference type="NCBI Taxonomy" id="520843"/>
    <lineage>
        <taxon>Eukaryota</taxon>
        <taxon>Viridiplantae</taxon>
        <taxon>Streptophyta</taxon>
        <taxon>Embryophyta</taxon>
        <taxon>Tracheophyta</taxon>
        <taxon>Spermatophyta</taxon>
        <taxon>Magnoliopsida</taxon>
        <taxon>eudicotyledons</taxon>
        <taxon>Gunneridae</taxon>
        <taxon>Pentapetalae</taxon>
        <taxon>rosids</taxon>
        <taxon>fabids</taxon>
        <taxon>Fabales</taxon>
        <taxon>Fabaceae</taxon>
        <taxon>Papilionoideae</taxon>
        <taxon>50 kb inversion clade</taxon>
        <taxon>NPAAA clade</taxon>
        <taxon>indigoferoid/millettioid clade</taxon>
        <taxon>Phaseoleae</taxon>
        <taxon>Flemingia</taxon>
    </lineage>
</organism>
<keyword evidence="3" id="KW-1185">Reference proteome</keyword>
<name>A0ABD1LFV0_9FABA</name>
<feature type="coiled-coil region" evidence="1">
    <location>
        <begin position="42"/>
        <end position="69"/>
    </location>
</feature>
<accession>A0ABD1LFV0</accession>
<reference evidence="2 3" key="1">
    <citation type="submission" date="2024-08" db="EMBL/GenBank/DDBJ databases">
        <title>Insights into the chromosomal genome structure of Flemingia macrophylla.</title>
        <authorList>
            <person name="Ding Y."/>
            <person name="Zhao Y."/>
            <person name="Bi W."/>
            <person name="Wu M."/>
            <person name="Zhao G."/>
            <person name="Gong Y."/>
            <person name="Li W."/>
            <person name="Zhang P."/>
        </authorList>
    </citation>
    <scope>NUCLEOTIDE SEQUENCE [LARGE SCALE GENOMIC DNA]</scope>
    <source>
        <strain evidence="2">DYQJB</strain>
        <tissue evidence="2">Leaf</tissue>
    </source>
</reference>
<dbReference type="PANTHER" id="PTHR31631">
    <property type="entry name" value="PROTEIN NETWORKED 2D"/>
    <property type="match status" value="1"/>
</dbReference>
<dbReference type="AlphaFoldDB" id="A0ABD1LFV0"/>
<dbReference type="PANTHER" id="PTHR31631:SF0">
    <property type="entry name" value="PROTEIN NETWORKED 2D"/>
    <property type="match status" value="1"/>
</dbReference>
<keyword evidence="1" id="KW-0175">Coiled coil</keyword>
<protein>
    <submittedName>
        <fullName evidence="2">Uncharacterized protein</fullName>
    </submittedName>
</protein>
<dbReference type="EMBL" id="JBGMDY010000009">
    <property type="protein sequence ID" value="KAL2322406.1"/>
    <property type="molecule type" value="Genomic_DNA"/>
</dbReference>
<comment type="caution">
    <text evidence="2">The sequence shown here is derived from an EMBL/GenBank/DDBJ whole genome shotgun (WGS) entry which is preliminary data.</text>
</comment>
<gene>
    <name evidence="2" type="ORF">Fmac_026785</name>
</gene>
<sequence>MHHLENIVRPQKKEDLKTTITTTTDTKNFQNKKSVTAITPKIPNFGLRKKEAREEVQKLQKKIMALQTVKEFVNSSYDNSFSRYWEAEEQIKEFQERVSTLPMKLEKL</sequence>
<evidence type="ECO:0000313" key="3">
    <source>
        <dbReference type="Proteomes" id="UP001603857"/>
    </source>
</evidence>
<proteinExistence type="predicted"/>
<evidence type="ECO:0000313" key="2">
    <source>
        <dbReference type="EMBL" id="KAL2322406.1"/>
    </source>
</evidence>